<comment type="caution">
    <text evidence="3">The sequence shown here is derived from an EMBL/GenBank/DDBJ whole genome shotgun (WGS) entry which is preliminary data.</text>
</comment>
<evidence type="ECO:0000313" key="3">
    <source>
        <dbReference type="EMBL" id="PKZ65619.1"/>
    </source>
</evidence>
<dbReference type="PANTHER" id="PTHR23028:SF53">
    <property type="entry name" value="ACYL_TRANSF_3 DOMAIN-CONTAINING PROTEIN"/>
    <property type="match status" value="1"/>
</dbReference>
<feature type="transmembrane region" description="Helical" evidence="1">
    <location>
        <begin position="230"/>
        <end position="250"/>
    </location>
</feature>
<reference evidence="3 4" key="1">
    <citation type="submission" date="2017-12" db="EMBL/GenBank/DDBJ databases">
        <title>Phylogenetic diversity of female urinary microbiome.</title>
        <authorList>
            <person name="Thomas-White K."/>
            <person name="Wolfe A.J."/>
        </authorList>
    </citation>
    <scope>NUCLEOTIDE SEQUENCE [LARGE SCALE GENOMIC DNA]</scope>
    <source>
        <strain evidence="3 4">UMB0777</strain>
    </source>
</reference>
<evidence type="ECO:0000259" key="2">
    <source>
        <dbReference type="Pfam" id="PF01757"/>
    </source>
</evidence>
<sequence>MREDCGGAPVNNRYAHVDALRALAVLVVVVGHAGLGHVVPGGSGVTIFFAISGFIITTVLLKEWKKTSGFDLGGFYVRRMVKLLPPMIVVLVIPTLIYAMWAHIDWYAFTGQVFFFFNWMMPYNPDVLPGSGPVWSLSIEEQFYIVFALLWVWLARSRNALPWLTGVAVAAVLVATTLRVVLADPGNAIAADRIYYGSDTRADSLAWGILAAVVLYRWQQSEADGRWRRLAGSTCALFGAAGIFLVSVAIRDDWFQQTFRYSAQSVATCVVILYGLLATGTQVHRWFSTISGFRIIQVIGLASYSIYLVHLGLVRIVMDKSASLPLALTSFIAVVVAVSAGVLLYWVVEVPARAGYDRIRDRRARRAATGPRTVAPSATEAVADGHR</sequence>
<feature type="transmembrane region" description="Helical" evidence="1">
    <location>
        <begin position="324"/>
        <end position="348"/>
    </location>
</feature>
<proteinExistence type="predicted"/>
<feature type="transmembrane region" description="Helical" evidence="1">
    <location>
        <begin position="262"/>
        <end position="283"/>
    </location>
</feature>
<feature type="transmembrane region" description="Helical" evidence="1">
    <location>
        <begin position="83"/>
        <end position="104"/>
    </location>
</feature>
<protein>
    <recommendedName>
        <fullName evidence="2">Acyltransferase 3 domain-containing protein</fullName>
    </recommendedName>
</protein>
<name>A0A2I1R956_9ACTN</name>
<organism evidence="3 4">
    <name type="scientific">Gordonia terrae</name>
    <dbReference type="NCBI Taxonomy" id="2055"/>
    <lineage>
        <taxon>Bacteria</taxon>
        <taxon>Bacillati</taxon>
        <taxon>Actinomycetota</taxon>
        <taxon>Actinomycetes</taxon>
        <taxon>Mycobacteriales</taxon>
        <taxon>Gordoniaceae</taxon>
        <taxon>Gordonia</taxon>
    </lineage>
</organism>
<keyword evidence="1" id="KW-0472">Membrane</keyword>
<evidence type="ECO:0000256" key="1">
    <source>
        <dbReference type="SAM" id="Phobius"/>
    </source>
</evidence>
<accession>A0A2I1R956</accession>
<dbReference type="GO" id="GO:0016747">
    <property type="term" value="F:acyltransferase activity, transferring groups other than amino-acyl groups"/>
    <property type="evidence" value="ECO:0007669"/>
    <property type="project" value="InterPro"/>
</dbReference>
<dbReference type="AlphaFoldDB" id="A0A2I1R956"/>
<keyword evidence="1" id="KW-0812">Transmembrane</keyword>
<feature type="transmembrane region" description="Helical" evidence="1">
    <location>
        <begin position="161"/>
        <end position="182"/>
    </location>
</feature>
<feature type="domain" description="Acyltransferase 3" evidence="2">
    <location>
        <begin position="17"/>
        <end position="345"/>
    </location>
</feature>
<gene>
    <name evidence="3" type="ORF">CYJ73_11130</name>
</gene>
<dbReference type="PANTHER" id="PTHR23028">
    <property type="entry name" value="ACETYLTRANSFERASE"/>
    <property type="match status" value="1"/>
</dbReference>
<feature type="transmembrane region" description="Helical" evidence="1">
    <location>
        <begin position="45"/>
        <end position="62"/>
    </location>
</feature>
<dbReference type="EMBL" id="PKJC01000006">
    <property type="protein sequence ID" value="PKZ65619.1"/>
    <property type="molecule type" value="Genomic_DNA"/>
</dbReference>
<dbReference type="InterPro" id="IPR002656">
    <property type="entry name" value="Acyl_transf_3_dom"/>
</dbReference>
<dbReference type="GO" id="GO:0016020">
    <property type="term" value="C:membrane"/>
    <property type="evidence" value="ECO:0007669"/>
    <property type="project" value="TreeGrafter"/>
</dbReference>
<dbReference type="InterPro" id="IPR050879">
    <property type="entry name" value="Acyltransferase_3"/>
</dbReference>
<dbReference type="Pfam" id="PF01757">
    <property type="entry name" value="Acyl_transf_3"/>
    <property type="match status" value="1"/>
</dbReference>
<dbReference type="Proteomes" id="UP000234662">
    <property type="component" value="Unassembled WGS sequence"/>
</dbReference>
<dbReference type="GO" id="GO:0009103">
    <property type="term" value="P:lipopolysaccharide biosynthetic process"/>
    <property type="evidence" value="ECO:0007669"/>
    <property type="project" value="TreeGrafter"/>
</dbReference>
<feature type="transmembrane region" description="Helical" evidence="1">
    <location>
        <begin position="295"/>
        <end position="318"/>
    </location>
</feature>
<feature type="transmembrane region" description="Helical" evidence="1">
    <location>
        <begin position="20"/>
        <end position="39"/>
    </location>
</feature>
<keyword evidence="1" id="KW-1133">Transmembrane helix</keyword>
<evidence type="ECO:0000313" key="4">
    <source>
        <dbReference type="Proteomes" id="UP000234662"/>
    </source>
</evidence>
<feature type="transmembrane region" description="Helical" evidence="1">
    <location>
        <begin position="134"/>
        <end position="154"/>
    </location>
</feature>